<feature type="compositionally biased region" description="Polar residues" evidence="8">
    <location>
        <begin position="11"/>
        <end position="23"/>
    </location>
</feature>
<evidence type="ECO:0000256" key="1">
    <source>
        <dbReference type="ARBA" id="ARBA00004123"/>
    </source>
</evidence>
<protein>
    <recommendedName>
        <fullName evidence="9">Zn(2)-C6 fungal-type domain-containing protein</fullName>
    </recommendedName>
</protein>
<dbReference type="InParanoid" id="W2RQ68"/>
<proteinExistence type="predicted"/>
<dbReference type="GO" id="GO:0005634">
    <property type="term" value="C:nucleus"/>
    <property type="evidence" value="ECO:0007669"/>
    <property type="project" value="UniProtKB-SubCell"/>
</dbReference>
<evidence type="ECO:0000313" key="10">
    <source>
        <dbReference type="EMBL" id="ETN38617.1"/>
    </source>
</evidence>
<dbReference type="SMART" id="SM00906">
    <property type="entry name" value="Fungal_trans"/>
    <property type="match status" value="1"/>
</dbReference>
<evidence type="ECO:0000313" key="11">
    <source>
        <dbReference type="Proteomes" id="UP000030752"/>
    </source>
</evidence>
<dbReference type="InterPro" id="IPR007219">
    <property type="entry name" value="XnlR_reg_dom"/>
</dbReference>
<keyword evidence="3" id="KW-0862">Zinc</keyword>
<dbReference type="GeneID" id="19973993"/>
<keyword evidence="5" id="KW-0238">DNA-binding</keyword>
<evidence type="ECO:0000256" key="6">
    <source>
        <dbReference type="ARBA" id="ARBA00023163"/>
    </source>
</evidence>
<dbReference type="InterPro" id="IPR052202">
    <property type="entry name" value="Yeast_MetPath_Reg"/>
</dbReference>
<dbReference type="STRING" id="1220924.W2RQ68"/>
<dbReference type="GO" id="GO:0006351">
    <property type="term" value="P:DNA-templated transcription"/>
    <property type="evidence" value="ECO:0007669"/>
    <property type="project" value="InterPro"/>
</dbReference>
<dbReference type="InterPro" id="IPR036864">
    <property type="entry name" value="Zn2-C6_fun-type_DNA-bd_sf"/>
</dbReference>
<keyword evidence="2" id="KW-0479">Metal-binding</keyword>
<dbReference type="Proteomes" id="UP000030752">
    <property type="component" value="Unassembled WGS sequence"/>
</dbReference>
<dbReference type="Pfam" id="PF04082">
    <property type="entry name" value="Fungal_trans"/>
    <property type="match status" value="1"/>
</dbReference>
<evidence type="ECO:0000256" key="5">
    <source>
        <dbReference type="ARBA" id="ARBA00023125"/>
    </source>
</evidence>
<dbReference type="Pfam" id="PF00172">
    <property type="entry name" value="Zn_clus"/>
    <property type="match status" value="1"/>
</dbReference>
<dbReference type="GO" id="GO:0000981">
    <property type="term" value="F:DNA-binding transcription factor activity, RNA polymerase II-specific"/>
    <property type="evidence" value="ECO:0007669"/>
    <property type="project" value="InterPro"/>
</dbReference>
<dbReference type="VEuPathDB" id="FungiDB:HMPREF1541_06654"/>
<dbReference type="Gene3D" id="4.10.240.10">
    <property type="entry name" value="Zn(2)-C6 fungal-type DNA-binding domain"/>
    <property type="match status" value="1"/>
</dbReference>
<dbReference type="InterPro" id="IPR001138">
    <property type="entry name" value="Zn2Cys6_DnaBD"/>
</dbReference>
<dbReference type="EMBL" id="KB822722">
    <property type="protein sequence ID" value="ETN38617.1"/>
    <property type="molecule type" value="Genomic_DNA"/>
</dbReference>
<dbReference type="HOGENOM" id="CLU_012331_4_0_1"/>
<dbReference type="CDD" id="cd12148">
    <property type="entry name" value="fungal_TF_MHR"/>
    <property type="match status" value="1"/>
</dbReference>
<evidence type="ECO:0000259" key="9">
    <source>
        <dbReference type="PROSITE" id="PS50048"/>
    </source>
</evidence>
<keyword evidence="6" id="KW-0804">Transcription</keyword>
<dbReference type="SUPFAM" id="SSF57701">
    <property type="entry name" value="Zn2/Cys6 DNA-binding domain"/>
    <property type="match status" value="1"/>
</dbReference>
<feature type="compositionally biased region" description="Polar residues" evidence="8">
    <location>
        <begin position="611"/>
        <end position="621"/>
    </location>
</feature>
<dbReference type="PROSITE" id="PS50048">
    <property type="entry name" value="ZN2_CY6_FUNGAL_2"/>
    <property type="match status" value="1"/>
</dbReference>
<comment type="subcellular location">
    <subcellularLocation>
        <location evidence="1">Nucleus</location>
    </subcellularLocation>
</comment>
<dbReference type="GO" id="GO:0008270">
    <property type="term" value="F:zinc ion binding"/>
    <property type="evidence" value="ECO:0007669"/>
    <property type="project" value="InterPro"/>
</dbReference>
<evidence type="ECO:0000256" key="3">
    <source>
        <dbReference type="ARBA" id="ARBA00022833"/>
    </source>
</evidence>
<feature type="domain" description="Zn(2)-C6 fungal-type" evidence="9">
    <location>
        <begin position="34"/>
        <end position="64"/>
    </location>
</feature>
<keyword evidence="4" id="KW-0805">Transcription regulation</keyword>
<sequence>MKRAELRRARSQSPESGPVSSHGSPAKRPRTALACQRCKSRKQKCDGQEPSCTPCLKSSKRCQYVASTVLKPTEQRTYVKTLELKVADLESRLRDSEASARGGDDEFDESYRLSDVPPENPLSKTIRDLSLNASGYSYLGGTSNVTLGHLLGPVLQIGVRPTNDKNRMNANDPDKDPLVTRRFSSTDEAEVCSGLPLTEPVVEQLFEAYMDHVSHLFPVIHSPKLREMHARRSKPKGPFEVCVLHLVYAIGGVTLSSAERKGEFRSDEHYEAAMLDRNRITRCFDRREIILLSLASLYCLRAPRSPGPWSMIALAVKLCTSLGLHRKTRLSKLSLRTELDRRLFWSCYRLDRDINLAMGRPLSICDHDIDCPLPLDVNEDSVDLEDFRKAHAQDKHLPASPSTSLTYFVHMTRLTRIVSKIQHTIYRVDQPVEDFDIIRGFLTELAAWDEATLPVFTPEHSLLTDGARVAASHLQPRERYQIEYHTAMRFLLFPCLGSEDVVDAQLLKKGTEACVGVCTAFKTLHRKSPAAYYSPLSVMSLFLAGLTLIHCGYGPNAESHDQATVAQALTDCTIMLYVMAERWPRARKFRDIFERLKQISAERQSQRKSNEGSSGYTNTANSFATMNGHQSMMQPNRAAVASDSLIHLSDNYNTVLGMAEPTVPDMILDIVREPFPLWDEGNFNFEAFMENQSSMATGDYGAQQNDFEWDGHLGHSFTPSGCAFMDEYYLNDSMPPSLL</sequence>
<evidence type="ECO:0000256" key="2">
    <source>
        <dbReference type="ARBA" id="ARBA00022723"/>
    </source>
</evidence>
<gene>
    <name evidence="10" type="ORF">HMPREF1541_06654</name>
</gene>
<evidence type="ECO:0000256" key="7">
    <source>
        <dbReference type="ARBA" id="ARBA00023242"/>
    </source>
</evidence>
<dbReference type="OrthoDB" id="189997at2759"/>
<organism evidence="10 11">
    <name type="scientific">Cyphellophora europaea (strain CBS 101466)</name>
    <name type="common">Phialophora europaea</name>
    <dbReference type="NCBI Taxonomy" id="1220924"/>
    <lineage>
        <taxon>Eukaryota</taxon>
        <taxon>Fungi</taxon>
        <taxon>Dikarya</taxon>
        <taxon>Ascomycota</taxon>
        <taxon>Pezizomycotina</taxon>
        <taxon>Eurotiomycetes</taxon>
        <taxon>Chaetothyriomycetidae</taxon>
        <taxon>Chaetothyriales</taxon>
        <taxon>Cyphellophoraceae</taxon>
        <taxon>Cyphellophora</taxon>
    </lineage>
</organism>
<dbReference type="PROSITE" id="PS00463">
    <property type="entry name" value="ZN2_CY6_FUNGAL_1"/>
    <property type="match status" value="1"/>
</dbReference>
<reference evidence="10 11" key="1">
    <citation type="submission" date="2013-03" db="EMBL/GenBank/DDBJ databases">
        <title>The Genome Sequence of Phialophora europaea CBS 101466.</title>
        <authorList>
            <consortium name="The Broad Institute Genomics Platform"/>
            <person name="Cuomo C."/>
            <person name="de Hoog S."/>
            <person name="Gorbushina A."/>
            <person name="Walker B."/>
            <person name="Young S.K."/>
            <person name="Zeng Q."/>
            <person name="Gargeya S."/>
            <person name="Fitzgerald M."/>
            <person name="Haas B."/>
            <person name="Abouelleil A."/>
            <person name="Allen A.W."/>
            <person name="Alvarado L."/>
            <person name="Arachchi H.M."/>
            <person name="Berlin A.M."/>
            <person name="Chapman S.B."/>
            <person name="Gainer-Dewar J."/>
            <person name="Goldberg J."/>
            <person name="Griggs A."/>
            <person name="Gujja S."/>
            <person name="Hansen M."/>
            <person name="Howarth C."/>
            <person name="Imamovic A."/>
            <person name="Ireland A."/>
            <person name="Larimer J."/>
            <person name="McCowan C."/>
            <person name="Murphy C."/>
            <person name="Pearson M."/>
            <person name="Poon T.W."/>
            <person name="Priest M."/>
            <person name="Roberts A."/>
            <person name="Saif S."/>
            <person name="Shea T."/>
            <person name="Sisk P."/>
            <person name="Sykes S."/>
            <person name="Wortman J."/>
            <person name="Nusbaum C."/>
            <person name="Birren B."/>
        </authorList>
    </citation>
    <scope>NUCLEOTIDE SEQUENCE [LARGE SCALE GENOMIC DNA]</scope>
    <source>
        <strain evidence="10 11">CBS 101466</strain>
    </source>
</reference>
<accession>W2RQ68</accession>
<feature type="region of interest" description="Disordered" evidence="8">
    <location>
        <begin position="601"/>
        <end position="621"/>
    </location>
</feature>
<dbReference type="AlphaFoldDB" id="W2RQ68"/>
<feature type="region of interest" description="Disordered" evidence="8">
    <location>
        <begin position="91"/>
        <end position="122"/>
    </location>
</feature>
<dbReference type="GO" id="GO:0045944">
    <property type="term" value="P:positive regulation of transcription by RNA polymerase II"/>
    <property type="evidence" value="ECO:0007669"/>
    <property type="project" value="TreeGrafter"/>
</dbReference>
<dbReference type="GO" id="GO:0043565">
    <property type="term" value="F:sequence-specific DNA binding"/>
    <property type="evidence" value="ECO:0007669"/>
    <property type="project" value="TreeGrafter"/>
</dbReference>
<evidence type="ECO:0000256" key="4">
    <source>
        <dbReference type="ARBA" id="ARBA00023015"/>
    </source>
</evidence>
<feature type="compositionally biased region" description="Basic and acidic residues" evidence="8">
    <location>
        <begin position="91"/>
        <end position="112"/>
    </location>
</feature>
<keyword evidence="7" id="KW-0539">Nucleus</keyword>
<name>W2RQ68_CYPE1</name>
<feature type="region of interest" description="Disordered" evidence="8">
    <location>
        <begin position="1"/>
        <end position="32"/>
    </location>
</feature>
<dbReference type="SMART" id="SM00066">
    <property type="entry name" value="GAL4"/>
    <property type="match status" value="1"/>
</dbReference>
<evidence type="ECO:0000256" key="8">
    <source>
        <dbReference type="SAM" id="MobiDB-lite"/>
    </source>
</evidence>
<dbReference type="eggNOG" id="ENOG502RXB3">
    <property type="taxonomic scope" value="Eukaryota"/>
</dbReference>
<dbReference type="RefSeq" id="XP_008719206.1">
    <property type="nucleotide sequence ID" value="XM_008720984.1"/>
</dbReference>
<dbReference type="PANTHER" id="PTHR47782">
    <property type="entry name" value="ZN(II)2CYS6 TRANSCRIPTION FACTOR (EUROFUNG)-RELATED"/>
    <property type="match status" value="1"/>
</dbReference>
<keyword evidence="11" id="KW-1185">Reference proteome</keyword>
<dbReference type="PANTHER" id="PTHR47782:SF12">
    <property type="entry name" value="ZN(II)2CYS6 TRANSCRIPTION FACTOR (EUROFUNG)"/>
    <property type="match status" value="1"/>
</dbReference>
<dbReference type="CDD" id="cd00067">
    <property type="entry name" value="GAL4"/>
    <property type="match status" value="1"/>
</dbReference>